<dbReference type="Pfam" id="PF00378">
    <property type="entry name" value="ECH_1"/>
    <property type="match status" value="1"/>
</dbReference>
<dbReference type="Gene3D" id="3.90.226.10">
    <property type="entry name" value="2-enoyl-CoA Hydratase, Chain A, domain 1"/>
    <property type="match status" value="1"/>
</dbReference>
<dbReference type="RefSeq" id="WP_084231646.1">
    <property type="nucleotide sequence ID" value="NZ_FWWR01000017.1"/>
</dbReference>
<dbReference type="InterPro" id="IPR018376">
    <property type="entry name" value="Enoyl-CoA_hyd/isom_CS"/>
</dbReference>
<dbReference type="InterPro" id="IPR001753">
    <property type="entry name" value="Enoyl-CoA_hydra/iso"/>
</dbReference>
<keyword evidence="5" id="KW-1185">Reference proteome</keyword>
<name>A0A1W1VKI4_PEPAS</name>
<dbReference type="InterPro" id="IPR014748">
    <property type="entry name" value="Enoyl-CoA_hydra_C"/>
</dbReference>
<evidence type="ECO:0000256" key="3">
    <source>
        <dbReference type="RuleBase" id="RU003707"/>
    </source>
</evidence>
<evidence type="ECO:0000256" key="1">
    <source>
        <dbReference type="ARBA" id="ARBA00005254"/>
    </source>
</evidence>
<comment type="similarity">
    <text evidence="1 3">Belongs to the enoyl-CoA hydratase/isomerase family.</text>
</comment>
<dbReference type="FunFam" id="1.10.12.10:FF:000001">
    <property type="entry name" value="Probable enoyl-CoA hydratase, mitochondrial"/>
    <property type="match status" value="1"/>
</dbReference>
<dbReference type="InterPro" id="IPR029045">
    <property type="entry name" value="ClpP/crotonase-like_dom_sf"/>
</dbReference>
<organism evidence="4 5">
    <name type="scientific">Peptoniphilus asaccharolyticus DSM 20463</name>
    <dbReference type="NCBI Taxonomy" id="573058"/>
    <lineage>
        <taxon>Bacteria</taxon>
        <taxon>Bacillati</taxon>
        <taxon>Bacillota</taxon>
        <taxon>Tissierellia</taxon>
        <taxon>Tissierellales</taxon>
        <taxon>Peptoniphilaceae</taxon>
        <taxon>Peptoniphilus</taxon>
    </lineage>
</organism>
<dbReference type="FunFam" id="3.90.226.10:FF:000009">
    <property type="entry name" value="Carnitinyl-CoA dehydratase"/>
    <property type="match status" value="1"/>
</dbReference>
<accession>A0A1W1VKI4</accession>
<proteinExistence type="inferred from homology"/>
<dbReference type="Gene3D" id="1.10.12.10">
    <property type="entry name" value="Lyase 2-enoyl-coa Hydratase, Chain A, domain 2"/>
    <property type="match status" value="1"/>
</dbReference>
<dbReference type="GO" id="GO:0006635">
    <property type="term" value="P:fatty acid beta-oxidation"/>
    <property type="evidence" value="ECO:0007669"/>
    <property type="project" value="TreeGrafter"/>
</dbReference>
<dbReference type="OrthoDB" id="9775794at2"/>
<dbReference type="AlphaFoldDB" id="A0A1W1VKI4"/>
<dbReference type="EMBL" id="FWWR01000017">
    <property type="protein sequence ID" value="SMB93895.1"/>
    <property type="molecule type" value="Genomic_DNA"/>
</dbReference>
<keyword evidence="2" id="KW-0456">Lyase</keyword>
<sequence length="259" mass="28271">MDYKFLKLENNENILTLTINREKSLNTLNSEVINELDKCFTEIELSTDIEVVVITGAGKAFVAGADISEMATLNPAEASEFAKRGMDVFLKLEKLKIPVIAAINGFALGGGCELALSCDIRVASTKALIGQPEVGLGITPGFGGTQRLARTVGLAKAKELIFTAEPIKAEKAYEIGLVSHVVEPENLMEQAYEIARKITKNSKTAIRNCKESMNTGMQVDIDTAMNIEKSLFGLCFATNDQKEGMNAFLEKRKPQFQNN</sequence>
<evidence type="ECO:0000313" key="4">
    <source>
        <dbReference type="EMBL" id="SMB93895.1"/>
    </source>
</evidence>
<dbReference type="Proteomes" id="UP000192368">
    <property type="component" value="Unassembled WGS sequence"/>
</dbReference>
<protein>
    <submittedName>
        <fullName evidence="4">Enoyl-CoA hydratase</fullName>
    </submittedName>
</protein>
<dbReference type="CDD" id="cd06558">
    <property type="entry name" value="crotonase-like"/>
    <property type="match status" value="1"/>
</dbReference>
<evidence type="ECO:0000256" key="2">
    <source>
        <dbReference type="ARBA" id="ARBA00023239"/>
    </source>
</evidence>
<gene>
    <name evidence="4" type="ORF">SAMN00017477_2156</name>
</gene>
<dbReference type="PROSITE" id="PS00166">
    <property type="entry name" value="ENOYL_COA_HYDRATASE"/>
    <property type="match status" value="1"/>
</dbReference>
<dbReference type="SUPFAM" id="SSF52096">
    <property type="entry name" value="ClpP/crotonase"/>
    <property type="match status" value="1"/>
</dbReference>
<reference evidence="5" key="1">
    <citation type="submission" date="2017-04" db="EMBL/GenBank/DDBJ databases">
        <authorList>
            <person name="Varghese N."/>
            <person name="Submissions S."/>
        </authorList>
    </citation>
    <scope>NUCLEOTIDE SEQUENCE [LARGE SCALE GENOMIC DNA]</scope>
    <source>
        <strain evidence="5">DSM 20463</strain>
    </source>
</reference>
<dbReference type="PANTHER" id="PTHR11941:SF54">
    <property type="entry name" value="ENOYL-COA HYDRATASE, MITOCHONDRIAL"/>
    <property type="match status" value="1"/>
</dbReference>
<dbReference type="GO" id="GO:0016836">
    <property type="term" value="F:hydro-lyase activity"/>
    <property type="evidence" value="ECO:0007669"/>
    <property type="project" value="UniProtKB-ARBA"/>
</dbReference>
<dbReference type="STRING" id="573058.SAMN00017477_2156"/>
<evidence type="ECO:0000313" key="5">
    <source>
        <dbReference type="Proteomes" id="UP000192368"/>
    </source>
</evidence>
<dbReference type="PANTHER" id="PTHR11941">
    <property type="entry name" value="ENOYL-COA HYDRATASE-RELATED"/>
    <property type="match status" value="1"/>
</dbReference>